<dbReference type="PANTHER" id="PTHR35042:SF1">
    <property type="entry name" value="DUF1772-DOMAIN-CONTAINING PROTEIN"/>
    <property type="match status" value="1"/>
</dbReference>
<dbReference type="Pfam" id="PF08592">
    <property type="entry name" value="Anthrone_oxy"/>
    <property type="match status" value="1"/>
</dbReference>
<dbReference type="EMBL" id="KN847540">
    <property type="protein sequence ID" value="KIW04619.1"/>
    <property type="molecule type" value="Genomic_DNA"/>
</dbReference>
<evidence type="ECO:0000256" key="2">
    <source>
        <dbReference type="ARBA" id="ARBA00022692"/>
    </source>
</evidence>
<dbReference type="InterPro" id="IPR013901">
    <property type="entry name" value="Anthrone_oxy"/>
</dbReference>
<comment type="similarity">
    <text evidence="5">Belongs to the anthrone oxygenase family.</text>
</comment>
<dbReference type="GeneID" id="27312339"/>
<dbReference type="AlphaFoldDB" id="A0A0D2AZU3"/>
<evidence type="ECO:0000313" key="6">
    <source>
        <dbReference type="EMBL" id="KIW04619.1"/>
    </source>
</evidence>
<dbReference type="GO" id="GO:0016020">
    <property type="term" value="C:membrane"/>
    <property type="evidence" value="ECO:0007669"/>
    <property type="project" value="UniProtKB-SubCell"/>
</dbReference>
<protein>
    <recommendedName>
        <fullName evidence="8">DUF1772 domain-containing protein</fullName>
    </recommendedName>
</protein>
<evidence type="ECO:0000313" key="7">
    <source>
        <dbReference type="Proteomes" id="UP000053259"/>
    </source>
</evidence>
<proteinExistence type="inferred from homology"/>
<keyword evidence="3" id="KW-1133">Transmembrane helix</keyword>
<gene>
    <name evidence="6" type="ORF">PV09_04366</name>
</gene>
<dbReference type="VEuPathDB" id="FungiDB:PV09_04366"/>
<reference evidence="6 7" key="1">
    <citation type="submission" date="2015-01" db="EMBL/GenBank/DDBJ databases">
        <title>The Genome Sequence of Ochroconis gallopava CBS43764.</title>
        <authorList>
            <consortium name="The Broad Institute Genomics Platform"/>
            <person name="Cuomo C."/>
            <person name="de Hoog S."/>
            <person name="Gorbushina A."/>
            <person name="Stielow B."/>
            <person name="Teixiera M."/>
            <person name="Abouelleil A."/>
            <person name="Chapman S.B."/>
            <person name="Priest M."/>
            <person name="Young S.K."/>
            <person name="Wortman J."/>
            <person name="Nusbaum C."/>
            <person name="Birren B."/>
        </authorList>
    </citation>
    <scope>NUCLEOTIDE SEQUENCE [LARGE SCALE GENOMIC DNA]</scope>
    <source>
        <strain evidence="6 7">CBS 43764</strain>
    </source>
</reference>
<sequence length="186" mass="20365">MAAFINPAFRNAVLATCIAIDYTLAGNAITQSYMGVPALIHEFPSSNSPEYAVRARLLGKQWPPIWVVGNNFFRPISTIATIGYAFTAWSLARVERVLDMDWRWFAFNAALHATVIVHSAVNMQPLNNKLAALAGVGSDGKGNAKVDKQDEGRAVEIATNWIEGNKYRLLIPVVTGAISLWQVFSS</sequence>
<evidence type="ECO:0000256" key="5">
    <source>
        <dbReference type="ARBA" id="ARBA00034313"/>
    </source>
</evidence>
<accession>A0A0D2AZU3</accession>
<evidence type="ECO:0000256" key="1">
    <source>
        <dbReference type="ARBA" id="ARBA00004141"/>
    </source>
</evidence>
<dbReference type="RefSeq" id="XP_016214488.1">
    <property type="nucleotide sequence ID" value="XM_016357696.1"/>
</dbReference>
<dbReference type="PANTHER" id="PTHR35042">
    <property type="entry name" value="ANTHRONE OXYGENASE ENCC"/>
    <property type="match status" value="1"/>
</dbReference>
<dbReference type="HOGENOM" id="CLU_1503429_0_0_1"/>
<keyword evidence="2" id="KW-0812">Transmembrane</keyword>
<dbReference type="InParanoid" id="A0A0D2AZU3"/>
<keyword evidence="4" id="KW-0472">Membrane</keyword>
<keyword evidence="7" id="KW-1185">Reference proteome</keyword>
<dbReference type="OrthoDB" id="3750842at2759"/>
<dbReference type="STRING" id="253628.A0A0D2AZU3"/>
<dbReference type="Proteomes" id="UP000053259">
    <property type="component" value="Unassembled WGS sequence"/>
</dbReference>
<organism evidence="6 7">
    <name type="scientific">Verruconis gallopava</name>
    <dbReference type="NCBI Taxonomy" id="253628"/>
    <lineage>
        <taxon>Eukaryota</taxon>
        <taxon>Fungi</taxon>
        <taxon>Dikarya</taxon>
        <taxon>Ascomycota</taxon>
        <taxon>Pezizomycotina</taxon>
        <taxon>Dothideomycetes</taxon>
        <taxon>Pleosporomycetidae</taxon>
        <taxon>Venturiales</taxon>
        <taxon>Sympoventuriaceae</taxon>
        <taxon>Verruconis</taxon>
    </lineage>
</organism>
<name>A0A0D2AZU3_9PEZI</name>
<comment type="subcellular location">
    <subcellularLocation>
        <location evidence="1">Membrane</location>
        <topology evidence="1">Multi-pass membrane protein</topology>
    </subcellularLocation>
</comment>
<evidence type="ECO:0008006" key="8">
    <source>
        <dbReference type="Google" id="ProtNLM"/>
    </source>
</evidence>
<evidence type="ECO:0000256" key="4">
    <source>
        <dbReference type="ARBA" id="ARBA00023136"/>
    </source>
</evidence>
<evidence type="ECO:0000256" key="3">
    <source>
        <dbReference type="ARBA" id="ARBA00022989"/>
    </source>
</evidence>